<comment type="caution">
    <text evidence="3">The sequence shown here is derived from an EMBL/GenBank/DDBJ whole genome shotgun (WGS) entry which is preliminary data.</text>
</comment>
<dbReference type="AlphaFoldDB" id="A0A9P5P401"/>
<dbReference type="InterPro" id="IPR056884">
    <property type="entry name" value="NPHP3-like_N"/>
</dbReference>
<dbReference type="Proteomes" id="UP000724874">
    <property type="component" value="Unassembled WGS sequence"/>
</dbReference>
<evidence type="ECO:0000256" key="1">
    <source>
        <dbReference type="ARBA" id="ARBA00022737"/>
    </source>
</evidence>
<dbReference type="Pfam" id="PF24883">
    <property type="entry name" value="NPHP3_N"/>
    <property type="match status" value="1"/>
</dbReference>
<dbReference type="PANTHER" id="PTHR10039:SF5">
    <property type="entry name" value="NACHT DOMAIN-CONTAINING PROTEIN"/>
    <property type="match status" value="1"/>
</dbReference>
<sequence length="398" mass="44687">MSSIRTTPNLNERDILTGDINGSIVGGQGNTNQINIYSHGFGPVFDRLCRHVASNASFNSAEVAAQPKCHEGTRIAILDHLTSWAAASSYHYSITWLYGPAGSGKSTILCTIAQRLFDRNLLLSSFFFIPTMAYQLALSIPATRPFIMKAIEMDLLIFSTSLWEQARALVIAPIIAVHQQSPLDTGQYRRIFVIDGLDECRDSDTQCETLQVLNSILRHFIIPLAILVASRPEQHFRLAFNLGDLNAASTRLHFDNSYKADQDIKKYFMDEFGFIREKHLFRSHLPTYWPPSGTIETLVRKSSEQFIYASTVVRFIKSARHNPEKRLEILMRASDAGKAKAFEELDPLYATIFNTIDLAWDITCSRSSPVVSSEPIKDTMRDRAITQPTGRGRAASTF</sequence>
<dbReference type="PROSITE" id="PS50837">
    <property type="entry name" value="NACHT"/>
    <property type="match status" value="1"/>
</dbReference>
<feature type="domain" description="NACHT" evidence="2">
    <location>
        <begin position="93"/>
        <end position="230"/>
    </location>
</feature>
<organism evidence="3 4">
    <name type="scientific">Gymnopilus junonius</name>
    <name type="common">Spectacular rustgill mushroom</name>
    <name type="synonym">Gymnopilus spectabilis subsp. junonius</name>
    <dbReference type="NCBI Taxonomy" id="109634"/>
    <lineage>
        <taxon>Eukaryota</taxon>
        <taxon>Fungi</taxon>
        <taxon>Dikarya</taxon>
        <taxon>Basidiomycota</taxon>
        <taxon>Agaricomycotina</taxon>
        <taxon>Agaricomycetes</taxon>
        <taxon>Agaricomycetidae</taxon>
        <taxon>Agaricales</taxon>
        <taxon>Agaricineae</taxon>
        <taxon>Hymenogastraceae</taxon>
        <taxon>Gymnopilus</taxon>
    </lineage>
</organism>
<evidence type="ECO:0000313" key="3">
    <source>
        <dbReference type="EMBL" id="KAF8914396.1"/>
    </source>
</evidence>
<dbReference type="InterPro" id="IPR007111">
    <property type="entry name" value="NACHT_NTPase"/>
</dbReference>
<evidence type="ECO:0000313" key="4">
    <source>
        <dbReference type="Proteomes" id="UP000724874"/>
    </source>
</evidence>
<reference evidence="3" key="1">
    <citation type="submission" date="2020-11" db="EMBL/GenBank/DDBJ databases">
        <authorList>
            <consortium name="DOE Joint Genome Institute"/>
            <person name="Ahrendt S."/>
            <person name="Riley R."/>
            <person name="Andreopoulos W."/>
            <person name="LaButti K."/>
            <person name="Pangilinan J."/>
            <person name="Ruiz-duenas F.J."/>
            <person name="Barrasa J.M."/>
            <person name="Sanchez-Garcia M."/>
            <person name="Camarero S."/>
            <person name="Miyauchi S."/>
            <person name="Serrano A."/>
            <person name="Linde D."/>
            <person name="Babiker R."/>
            <person name="Drula E."/>
            <person name="Ayuso-Fernandez I."/>
            <person name="Pacheco R."/>
            <person name="Padilla G."/>
            <person name="Ferreira P."/>
            <person name="Barriuso J."/>
            <person name="Kellner H."/>
            <person name="Castanera R."/>
            <person name="Alfaro M."/>
            <person name="Ramirez L."/>
            <person name="Pisabarro A.G."/>
            <person name="Kuo A."/>
            <person name="Tritt A."/>
            <person name="Lipzen A."/>
            <person name="He G."/>
            <person name="Yan M."/>
            <person name="Ng V."/>
            <person name="Cullen D."/>
            <person name="Martin F."/>
            <person name="Rosso M.-N."/>
            <person name="Henrissat B."/>
            <person name="Hibbett D."/>
            <person name="Martinez A.T."/>
            <person name="Grigoriev I.V."/>
        </authorList>
    </citation>
    <scope>NUCLEOTIDE SEQUENCE</scope>
    <source>
        <strain evidence="3">AH 44721</strain>
    </source>
</reference>
<proteinExistence type="predicted"/>
<keyword evidence="4" id="KW-1185">Reference proteome</keyword>
<name>A0A9P5P401_GYMJU</name>
<dbReference type="EMBL" id="JADNYJ010000001">
    <property type="protein sequence ID" value="KAF8914396.1"/>
    <property type="molecule type" value="Genomic_DNA"/>
</dbReference>
<dbReference type="OrthoDB" id="5967843at2759"/>
<dbReference type="InterPro" id="IPR027417">
    <property type="entry name" value="P-loop_NTPase"/>
</dbReference>
<accession>A0A9P5P401</accession>
<keyword evidence="1" id="KW-0677">Repeat</keyword>
<dbReference type="PANTHER" id="PTHR10039">
    <property type="entry name" value="AMELOGENIN"/>
    <property type="match status" value="1"/>
</dbReference>
<gene>
    <name evidence="3" type="ORF">CPB84DRAFT_1841105</name>
</gene>
<protein>
    <recommendedName>
        <fullName evidence="2">NACHT domain-containing protein</fullName>
    </recommendedName>
</protein>
<dbReference type="SUPFAM" id="SSF52540">
    <property type="entry name" value="P-loop containing nucleoside triphosphate hydrolases"/>
    <property type="match status" value="1"/>
</dbReference>
<dbReference type="Gene3D" id="3.40.50.300">
    <property type="entry name" value="P-loop containing nucleotide triphosphate hydrolases"/>
    <property type="match status" value="1"/>
</dbReference>
<evidence type="ECO:0000259" key="2">
    <source>
        <dbReference type="PROSITE" id="PS50837"/>
    </source>
</evidence>